<dbReference type="InterPro" id="IPR036291">
    <property type="entry name" value="NAD(P)-bd_dom_sf"/>
</dbReference>
<keyword evidence="2" id="KW-1185">Reference proteome</keyword>
<accession>A0ABS4DU79</accession>
<dbReference type="Pfam" id="PF00106">
    <property type="entry name" value="adh_short"/>
    <property type="match status" value="1"/>
</dbReference>
<organism evidence="1 2">
    <name type="scientific">Rhizobium halophytocola</name>
    <dbReference type="NCBI Taxonomy" id="735519"/>
    <lineage>
        <taxon>Bacteria</taxon>
        <taxon>Pseudomonadati</taxon>
        <taxon>Pseudomonadota</taxon>
        <taxon>Alphaproteobacteria</taxon>
        <taxon>Hyphomicrobiales</taxon>
        <taxon>Rhizobiaceae</taxon>
        <taxon>Rhizobium/Agrobacterium group</taxon>
        <taxon>Rhizobium</taxon>
    </lineage>
</organism>
<protein>
    <submittedName>
        <fullName evidence="1">NAD(P)-dependent dehydrogenase (Short-subunit alcohol dehydrogenase family)</fullName>
    </submittedName>
</protein>
<dbReference type="SUPFAM" id="SSF51735">
    <property type="entry name" value="NAD(P)-binding Rossmann-fold domains"/>
    <property type="match status" value="1"/>
</dbReference>
<dbReference type="InterPro" id="IPR020904">
    <property type="entry name" value="Sc_DH/Rdtase_CS"/>
</dbReference>
<dbReference type="InterPro" id="IPR052184">
    <property type="entry name" value="SDR_enzymes"/>
</dbReference>
<proteinExistence type="predicted"/>
<dbReference type="PRINTS" id="PR00081">
    <property type="entry name" value="GDHRDH"/>
</dbReference>
<dbReference type="PANTHER" id="PTHR45458">
    <property type="entry name" value="SHORT-CHAIN DEHYDROGENASE/REDUCTASE SDR"/>
    <property type="match status" value="1"/>
</dbReference>
<sequence length="226" mass="24502">MPTILITGANRGIGLEFARQYASAGWQVIATARQPAEAHDIAKIDGAIRVLPYDALDDDSADALAATLKEQPIDVIVMNAGTNANKDKAPEDLTIEDWNETLLTNTFAPLYLAARLRPNLEAGERKTLAAISSLAASSTYAQPREFAYSASKAALNQMWRNLAVDWRPWGCKCVTLRPGRVQTRMTGFDGDLTPEQSVAGMRKVIDGLVPEQSGSLIGYDGIVVPW</sequence>
<dbReference type="PANTHER" id="PTHR45458:SF1">
    <property type="entry name" value="SHORT CHAIN DEHYDROGENASE"/>
    <property type="match status" value="1"/>
</dbReference>
<dbReference type="RefSeq" id="WP_209942120.1">
    <property type="nucleotide sequence ID" value="NZ_JAGGJU010000001.1"/>
</dbReference>
<dbReference type="InterPro" id="IPR002347">
    <property type="entry name" value="SDR_fam"/>
</dbReference>
<evidence type="ECO:0000313" key="2">
    <source>
        <dbReference type="Proteomes" id="UP000759443"/>
    </source>
</evidence>
<reference evidence="1 2" key="1">
    <citation type="submission" date="2021-03" db="EMBL/GenBank/DDBJ databases">
        <title>Genomic Encyclopedia of Type Strains, Phase IV (KMG-IV): sequencing the most valuable type-strain genomes for metagenomic binning, comparative biology and taxonomic classification.</title>
        <authorList>
            <person name="Goeker M."/>
        </authorList>
    </citation>
    <scope>NUCLEOTIDE SEQUENCE [LARGE SCALE GENOMIC DNA]</scope>
    <source>
        <strain evidence="1 2">DSM 21600</strain>
    </source>
</reference>
<name>A0ABS4DU79_9HYPH</name>
<gene>
    <name evidence="1" type="ORF">J2Z17_000634</name>
</gene>
<dbReference type="EMBL" id="JAGGJU010000001">
    <property type="protein sequence ID" value="MBP1849217.1"/>
    <property type="molecule type" value="Genomic_DNA"/>
</dbReference>
<evidence type="ECO:0000313" key="1">
    <source>
        <dbReference type="EMBL" id="MBP1849217.1"/>
    </source>
</evidence>
<comment type="caution">
    <text evidence="1">The sequence shown here is derived from an EMBL/GenBank/DDBJ whole genome shotgun (WGS) entry which is preliminary data.</text>
</comment>
<dbReference type="PROSITE" id="PS00061">
    <property type="entry name" value="ADH_SHORT"/>
    <property type="match status" value="1"/>
</dbReference>
<dbReference type="Proteomes" id="UP000759443">
    <property type="component" value="Unassembled WGS sequence"/>
</dbReference>
<dbReference type="Gene3D" id="3.40.50.720">
    <property type="entry name" value="NAD(P)-binding Rossmann-like Domain"/>
    <property type="match status" value="1"/>
</dbReference>